<name>A0ABQ8SKJ3_PERAM</name>
<protein>
    <submittedName>
        <fullName evidence="2">Uncharacterized protein</fullName>
    </submittedName>
</protein>
<organism evidence="2 3">
    <name type="scientific">Periplaneta americana</name>
    <name type="common">American cockroach</name>
    <name type="synonym">Blatta americana</name>
    <dbReference type="NCBI Taxonomy" id="6978"/>
    <lineage>
        <taxon>Eukaryota</taxon>
        <taxon>Metazoa</taxon>
        <taxon>Ecdysozoa</taxon>
        <taxon>Arthropoda</taxon>
        <taxon>Hexapoda</taxon>
        <taxon>Insecta</taxon>
        <taxon>Pterygota</taxon>
        <taxon>Neoptera</taxon>
        <taxon>Polyneoptera</taxon>
        <taxon>Dictyoptera</taxon>
        <taxon>Blattodea</taxon>
        <taxon>Blattoidea</taxon>
        <taxon>Blattidae</taxon>
        <taxon>Blattinae</taxon>
        <taxon>Periplaneta</taxon>
    </lineage>
</organism>
<reference evidence="2 3" key="1">
    <citation type="journal article" date="2022" name="Allergy">
        <title>Genome assembly and annotation of Periplaneta americana reveal a comprehensive cockroach allergen profile.</title>
        <authorList>
            <person name="Wang L."/>
            <person name="Xiong Q."/>
            <person name="Saelim N."/>
            <person name="Wang L."/>
            <person name="Nong W."/>
            <person name="Wan A.T."/>
            <person name="Shi M."/>
            <person name="Liu X."/>
            <person name="Cao Q."/>
            <person name="Hui J.H.L."/>
            <person name="Sookrung N."/>
            <person name="Leung T.F."/>
            <person name="Tungtrongchitr A."/>
            <person name="Tsui S.K.W."/>
        </authorList>
    </citation>
    <scope>NUCLEOTIDE SEQUENCE [LARGE SCALE GENOMIC DNA]</scope>
    <source>
        <strain evidence="2">PWHHKU_190912</strain>
    </source>
</reference>
<accession>A0ABQ8SKJ3</accession>
<gene>
    <name evidence="2" type="ORF">ANN_23232</name>
</gene>
<dbReference type="EMBL" id="JAJSOF020000025">
    <property type="protein sequence ID" value="KAJ4434665.1"/>
    <property type="molecule type" value="Genomic_DNA"/>
</dbReference>
<feature type="region of interest" description="Disordered" evidence="1">
    <location>
        <begin position="1"/>
        <end position="60"/>
    </location>
</feature>
<evidence type="ECO:0000256" key="1">
    <source>
        <dbReference type="SAM" id="MobiDB-lite"/>
    </source>
</evidence>
<sequence>MAGLCEGGNEPPGSLKASKINDNGAYQPSGRMRPLIRSPNGPPTPPPLSLYRRPSEAADSLDRPPWYVVKRCWMASAMAAEADGALEEFAEAGMMYGFCRL</sequence>
<evidence type="ECO:0000313" key="3">
    <source>
        <dbReference type="Proteomes" id="UP001148838"/>
    </source>
</evidence>
<comment type="caution">
    <text evidence="2">The sequence shown here is derived from an EMBL/GenBank/DDBJ whole genome shotgun (WGS) entry which is preliminary data.</text>
</comment>
<keyword evidence="3" id="KW-1185">Reference proteome</keyword>
<proteinExistence type="predicted"/>
<evidence type="ECO:0000313" key="2">
    <source>
        <dbReference type="EMBL" id="KAJ4434665.1"/>
    </source>
</evidence>
<dbReference type="Proteomes" id="UP001148838">
    <property type="component" value="Unassembled WGS sequence"/>
</dbReference>